<dbReference type="AlphaFoldDB" id="A0AAW1HWQ4"/>
<gene>
    <name evidence="1" type="ORF">QE152_g38689</name>
</gene>
<dbReference type="EMBL" id="JASPKY010000856">
    <property type="protein sequence ID" value="KAK9680981.1"/>
    <property type="molecule type" value="Genomic_DNA"/>
</dbReference>
<dbReference type="Proteomes" id="UP001458880">
    <property type="component" value="Unassembled WGS sequence"/>
</dbReference>
<name>A0AAW1HWQ4_POPJA</name>
<reference evidence="1 2" key="1">
    <citation type="journal article" date="2024" name="BMC Genomics">
        <title>De novo assembly and annotation of Popillia japonica's genome with initial clues to its potential as an invasive pest.</title>
        <authorList>
            <person name="Cucini C."/>
            <person name="Boschi S."/>
            <person name="Funari R."/>
            <person name="Cardaioli E."/>
            <person name="Iannotti N."/>
            <person name="Marturano G."/>
            <person name="Paoli F."/>
            <person name="Bruttini M."/>
            <person name="Carapelli A."/>
            <person name="Frati F."/>
            <person name="Nardi F."/>
        </authorList>
    </citation>
    <scope>NUCLEOTIDE SEQUENCE [LARGE SCALE GENOMIC DNA]</scope>
    <source>
        <strain evidence="1">DMR45628</strain>
    </source>
</reference>
<comment type="caution">
    <text evidence="1">The sequence shown here is derived from an EMBL/GenBank/DDBJ whole genome shotgun (WGS) entry which is preliminary data.</text>
</comment>
<evidence type="ECO:0000313" key="2">
    <source>
        <dbReference type="Proteomes" id="UP001458880"/>
    </source>
</evidence>
<sequence length="164" mass="18360">MATIPSSLLIKSLDEEEFPPQTVIQVKFLQVLENSIYKGLVVTSVFTVSYIATMATIPSSLLIKSLDEEEFPPQSSLQLFRYGVKSLVMKGSQVHVSLSYTPKTDTLIKKIGTLPLEYIRLALESPEEVAIFEKAMAKYSFSIRSDSEEVEEALSGKKKIKYDD</sequence>
<proteinExistence type="predicted"/>
<keyword evidence="2" id="KW-1185">Reference proteome</keyword>
<organism evidence="1 2">
    <name type="scientific">Popillia japonica</name>
    <name type="common">Japanese beetle</name>
    <dbReference type="NCBI Taxonomy" id="7064"/>
    <lineage>
        <taxon>Eukaryota</taxon>
        <taxon>Metazoa</taxon>
        <taxon>Ecdysozoa</taxon>
        <taxon>Arthropoda</taxon>
        <taxon>Hexapoda</taxon>
        <taxon>Insecta</taxon>
        <taxon>Pterygota</taxon>
        <taxon>Neoptera</taxon>
        <taxon>Endopterygota</taxon>
        <taxon>Coleoptera</taxon>
        <taxon>Polyphaga</taxon>
        <taxon>Scarabaeiformia</taxon>
        <taxon>Scarabaeidae</taxon>
        <taxon>Rutelinae</taxon>
        <taxon>Popillia</taxon>
    </lineage>
</organism>
<evidence type="ECO:0000313" key="1">
    <source>
        <dbReference type="EMBL" id="KAK9680981.1"/>
    </source>
</evidence>
<accession>A0AAW1HWQ4</accession>
<protein>
    <submittedName>
        <fullName evidence="1">Uncharacterized protein</fullName>
    </submittedName>
</protein>